<evidence type="ECO:0000256" key="3">
    <source>
        <dbReference type="ARBA" id="ARBA00022553"/>
    </source>
</evidence>
<keyword evidence="6" id="KW-1185">Reference proteome</keyword>
<evidence type="ECO:0000259" key="4">
    <source>
        <dbReference type="PROSITE" id="PS50109"/>
    </source>
</evidence>
<keyword evidence="5" id="KW-0808">Transferase</keyword>
<dbReference type="CDD" id="cd00082">
    <property type="entry name" value="HisKA"/>
    <property type="match status" value="1"/>
</dbReference>
<dbReference type="PANTHER" id="PTHR45339">
    <property type="entry name" value="HYBRID SIGNAL TRANSDUCTION HISTIDINE KINASE J"/>
    <property type="match status" value="1"/>
</dbReference>
<organism evidence="5 6">
    <name type="scientific">Nannocystis exedens</name>
    <dbReference type="NCBI Taxonomy" id="54"/>
    <lineage>
        <taxon>Bacteria</taxon>
        <taxon>Pseudomonadati</taxon>
        <taxon>Myxococcota</taxon>
        <taxon>Polyangia</taxon>
        <taxon>Nannocystales</taxon>
        <taxon>Nannocystaceae</taxon>
        <taxon>Nannocystis</taxon>
    </lineage>
</organism>
<evidence type="ECO:0000313" key="5">
    <source>
        <dbReference type="EMBL" id="SFD64274.1"/>
    </source>
</evidence>
<dbReference type="GO" id="GO:0000155">
    <property type="term" value="F:phosphorelay sensor kinase activity"/>
    <property type="evidence" value="ECO:0007669"/>
    <property type="project" value="InterPro"/>
</dbReference>
<dbReference type="Proteomes" id="UP000199400">
    <property type="component" value="Unassembled WGS sequence"/>
</dbReference>
<dbReference type="RefSeq" id="WP_100792749.1">
    <property type="nucleotide sequence ID" value="NZ_FOMX01000003.1"/>
</dbReference>
<dbReference type="SUPFAM" id="SSF47384">
    <property type="entry name" value="Homodimeric domain of signal transducing histidine kinase"/>
    <property type="match status" value="1"/>
</dbReference>
<dbReference type="Pfam" id="PF00512">
    <property type="entry name" value="HisKA"/>
    <property type="match status" value="1"/>
</dbReference>
<name>A0A1I1U0N5_9BACT</name>
<gene>
    <name evidence="5" type="ORF">SAMN02745121_00864</name>
</gene>
<dbReference type="PANTHER" id="PTHR45339:SF5">
    <property type="entry name" value="HISTIDINE KINASE"/>
    <property type="match status" value="1"/>
</dbReference>
<proteinExistence type="predicted"/>
<dbReference type="Gene3D" id="1.10.287.130">
    <property type="match status" value="1"/>
</dbReference>
<reference evidence="6" key="1">
    <citation type="submission" date="2016-10" db="EMBL/GenBank/DDBJ databases">
        <authorList>
            <person name="Varghese N."/>
            <person name="Submissions S."/>
        </authorList>
    </citation>
    <scope>NUCLEOTIDE SEQUENCE [LARGE SCALE GENOMIC DNA]</scope>
    <source>
        <strain evidence="6">ATCC 25963</strain>
    </source>
</reference>
<dbReference type="Gene3D" id="3.30.565.10">
    <property type="entry name" value="Histidine kinase-like ATPase, C-terminal domain"/>
    <property type="match status" value="1"/>
</dbReference>
<dbReference type="InterPro" id="IPR003661">
    <property type="entry name" value="HisK_dim/P_dom"/>
</dbReference>
<evidence type="ECO:0000313" key="6">
    <source>
        <dbReference type="Proteomes" id="UP000199400"/>
    </source>
</evidence>
<accession>A0A1I1U0N5</accession>
<dbReference type="InterPro" id="IPR036097">
    <property type="entry name" value="HisK_dim/P_sf"/>
</dbReference>
<dbReference type="InterPro" id="IPR005467">
    <property type="entry name" value="His_kinase_dom"/>
</dbReference>
<keyword evidence="5" id="KW-0418">Kinase</keyword>
<dbReference type="SMART" id="SM00388">
    <property type="entry name" value="HisKA"/>
    <property type="match status" value="1"/>
</dbReference>
<evidence type="ECO:0000256" key="1">
    <source>
        <dbReference type="ARBA" id="ARBA00000085"/>
    </source>
</evidence>
<feature type="domain" description="Histidine kinase" evidence="4">
    <location>
        <begin position="67"/>
        <end position="256"/>
    </location>
</feature>
<comment type="catalytic activity">
    <reaction evidence="1">
        <text>ATP + protein L-histidine = ADP + protein N-phospho-L-histidine.</text>
        <dbReference type="EC" id="2.7.13.3"/>
    </reaction>
</comment>
<protein>
    <recommendedName>
        <fullName evidence="2">histidine kinase</fullName>
        <ecNumber evidence="2">2.7.13.3</ecNumber>
    </recommendedName>
</protein>
<dbReference type="EMBL" id="FOMX01000003">
    <property type="protein sequence ID" value="SFD64274.1"/>
    <property type="molecule type" value="Genomic_DNA"/>
</dbReference>
<dbReference type="AlphaFoldDB" id="A0A1I1U0N5"/>
<evidence type="ECO:0000256" key="2">
    <source>
        <dbReference type="ARBA" id="ARBA00012438"/>
    </source>
</evidence>
<dbReference type="InterPro" id="IPR036890">
    <property type="entry name" value="HATPase_C_sf"/>
</dbReference>
<keyword evidence="3" id="KW-0597">Phosphoprotein</keyword>
<dbReference type="STRING" id="54.SAMN02745121_00864"/>
<dbReference type="PROSITE" id="PS50109">
    <property type="entry name" value="HIS_KIN"/>
    <property type="match status" value="1"/>
</dbReference>
<sequence>MTGATVLLAVVVLALTLALVASVVVGRRRAAHHRAELARLAEENRVLRERSEAAHATAELRSRMVAHVSHELRTPMQAIMSLLGLLDDQSLPLEQRRQHLSTLRGSSEDLLLLLDGLVDTSQIEGKRPSLRADDFSPRATLEQLVDLLGPSAHKRGLELRAALASDLPARLRGDRLRLRQIVINLIGNSIKFTRQGHVELRASADADAVVVLGLVGDGNLDGGLCPAGGGPNMDGTGAEASPRLQEFVDLFENGVIGSVCATDYTPFFTEAVGVIDFACDVFEPVG</sequence>
<dbReference type="EC" id="2.7.13.3" evidence="2"/>
<dbReference type="SUPFAM" id="SSF55874">
    <property type="entry name" value="ATPase domain of HSP90 chaperone/DNA topoisomerase II/histidine kinase"/>
    <property type="match status" value="1"/>
</dbReference>